<accession>A0A9P6AWR4</accession>
<dbReference type="OrthoDB" id="5954035at2759"/>
<evidence type="ECO:0000313" key="5">
    <source>
        <dbReference type="Proteomes" id="UP000886523"/>
    </source>
</evidence>
<sequence length="419" mass="45844">SVGEFVRKHCPSLFQPWEPTWWLNSGHLQTLWSSLGDFSDVDRVQYERALLQLPDGGMIAVDFTEPPYDGDEKINHLTPIVIVLPGLTGGACSSYVRSLLTVMCGPKSNGGLGYRGAVVNSRGCQRNVPLVTPRISAGSADDLRSALLYIRSRYPNAPIFAVGFSLGAVVLMKYLGEEGKNSVLKGGCVVACPWDLRKNSELLESRFFYRQVYSRALAKSYLSVLHRSLPTLKIPPSSPFHAHLPLLQTLQRPTFTEVNTHLTRIIGGAPPVFPLPSVNDFYTWASCVNEIHSVRVPLLCLNADDDPIVVENELPYEEVRKANERGDGDGGWVAMVVTRGGGHLGWFTGEAKRRWISTPIVEWVRSLAEEVVWPESMAEVGRGTPAAGSRGDDPHPAYQVLSVGKAPEDTSIPGAMAGL</sequence>
<reference evidence="4" key="1">
    <citation type="journal article" date="2020" name="Nat. Commun.">
        <title>Large-scale genome sequencing of mycorrhizal fungi provides insights into the early evolution of symbiotic traits.</title>
        <authorList>
            <person name="Miyauchi S."/>
            <person name="Kiss E."/>
            <person name="Kuo A."/>
            <person name="Drula E."/>
            <person name="Kohler A."/>
            <person name="Sanchez-Garcia M."/>
            <person name="Morin E."/>
            <person name="Andreopoulos B."/>
            <person name="Barry K.W."/>
            <person name="Bonito G."/>
            <person name="Buee M."/>
            <person name="Carver A."/>
            <person name="Chen C."/>
            <person name="Cichocki N."/>
            <person name="Clum A."/>
            <person name="Culley D."/>
            <person name="Crous P.W."/>
            <person name="Fauchery L."/>
            <person name="Girlanda M."/>
            <person name="Hayes R.D."/>
            <person name="Keri Z."/>
            <person name="LaButti K."/>
            <person name="Lipzen A."/>
            <person name="Lombard V."/>
            <person name="Magnuson J."/>
            <person name="Maillard F."/>
            <person name="Murat C."/>
            <person name="Nolan M."/>
            <person name="Ohm R.A."/>
            <person name="Pangilinan J."/>
            <person name="Pereira M.F."/>
            <person name="Perotto S."/>
            <person name="Peter M."/>
            <person name="Pfister S."/>
            <person name="Riley R."/>
            <person name="Sitrit Y."/>
            <person name="Stielow J.B."/>
            <person name="Szollosi G."/>
            <person name="Zifcakova L."/>
            <person name="Stursova M."/>
            <person name="Spatafora J.W."/>
            <person name="Tedersoo L."/>
            <person name="Vaario L.M."/>
            <person name="Yamada A."/>
            <person name="Yan M."/>
            <person name="Wang P."/>
            <person name="Xu J."/>
            <person name="Bruns T."/>
            <person name="Baldrian P."/>
            <person name="Vilgalys R."/>
            <person name="Dunand C."/>
            <person name="Henrissat B."/>
            <person name="Grigoriev I.V."/>
            <person name="Hibbett D."/>
            <person name="Nagy L.G."/>
            <person name="Martin F.M."/>
        </authorList>
    </citation>
    <scope>NUCLEOTIDE SEQUENCE</scope>
    <source>
        <strain evidence="4">UP504</strain>
    </source>
</reference>
<dbReference type="Proteomes" id="UP000886523">
    <property type="component" value="Unassembled WGS sequence"/>
</dbReference>
<evidence type="ECO:0000256" key="2">
    <source>
        <dbReference type="PIRSR" id="PIRSR005211-1"/>
    </source>
</evidence>
<keyword evidence="5" id="KW-1185">Reference proteome</keyword>
<organism evidence="4 5">
    <name type="scientific">Hydnum rufescens UP504</name>
    <dbReference type="NCBI Taxonomy" id="1448309"/>
    <lineage>
        <taxon>Eukaryota</taxon>
        <taxon>Fungi</taxon>
        <taxon>Dikarya</taxon>
        <taxon>Basidiomycota</taxon>
        <taxon>Agaricomycotina</taxon>
        <taxon>Agaricomycetes</taxon>
        <taxon>Cantharellales</taxon>
        <taxon>Hydnaceae</taxon>
        <taxon>Hydnum</taxon>
    </lineage>
</organism>
<dbReference type="EMBL" id="MU128974">
    <property type="protein sequence ID" value="KAF9513327.1"/>
    <property type="molecule type" value="Genomic_DNA"/>
</dbReference>
<dbReference type="InterPro" id="IPR012020">
    <property type="entry name" value="ABHD4"/>
</dbReference>
<comment type="caution">
    <text evidence="4">The sequence shown here is derived from an EMBL/GenBank/DDBJ whole genome shotgun (WGS) entry which is preliminary data.</text>
</comment>
<dbReference type="GO" id="GO:0047372">
    <property type="term" value="F:monoacylglycerol lipase activity"/>
    <property type="evidence" value="ECO:0007669"/>
    <property type="project" value="TreeGrafter"/>
</dbReference>
<proteinExistence type="inferred from homology"/>
<feature type="non-terminal residue" evidence="4">
    <location>
        <position position="1"/>
    </location>
</feature>
<dbReference type="PANTHER" id="PTHR10794">
    <property type="entry name" value="ABHYDROLASE DOMAIN-CONTAINING PROTEIN"/>
    <property type="match status" value="1"/>
</dbReference>
<evidence type="ECO:0000259" key="3">
    <source>
        <dbReference type="Pfam" id="PF00561"/>
    </source>
</evidence>
<dbReference type="GO" id="GO:0051792">
    <property type="term" value="P:medium-chain fatty acid biosynthetic process"/>
    <property type="evidence" value="ECO:0007669"/>
    <property type="project" value="TreeGrafter"/>
</dbReference>
<dbReference type="GO" id="GO:0008126">
    <property type="term" value="F:acetylesterase activity"/>
    <property type="evidence" value="ECO:0007669"/>
    <property type="project" value="TreeGrafter"/>
</dbReference>
<gene>
    <name evidence="4" type="ORF">BS47DRAFT_1296368</name>
</gene>
<dbReference type="PIRSF" id="PIRSF005211">
    <property type="entry name" value="Ab_hydro_YheT"/>
    <property type="match status" value="1"/>
</dbReference>
<dbReference type="InterPro" id="IPR050960">
    <property type="entry name" value="AB_hydrolase_4_sf"/>
</dbReference>
<dbReference type="Gene3D" id="3.40.50.1820">
    <property type="entry name" value="alpha/beta hydrolase"/>
    <property type="match status" value="1"/>
</dbReference>
<feature type="active site" description="Charge relay system" evidence="2">
    <location>
        <position position="165"/>
    </location>
</feature>
<dbReference type="GO" id="GO:0051793">
    <property type="term" value="P:medium-chain fatty acid catabolic process"/>
    <property type="evidence" value="ECO:0007669"/>
    <property type="project" value="TreeGrafter"/>
</dbReference>
<protein>
    <recommendedName>
        <fullName evidence="3">AB hydrolase-1 domain-containing protein</fullName>
    </recommendedName>
</protein>
<evidence type="ECO:0000256" key="1">
    <source>
        <dbReference type="ARBA" id="ARBA00010884"/>
    </source>
</evidence>
<dbReference type="AlphaFoldDB" id="A0A9P6AWR4"/>
<dbReference type="PANTHER" id="PTHR10794:SF63">
    <property type="entry name" value="ALPHA_BETA HYDROLASE 1, ISOFORM A"/>
    <property type="match status" value="1"/>
</dbReference>
<evidence type="ECO:0000313" key="4">
    <source>
        <dbReference type="EMBL" id="KAF9513327.1"/>
    </source>
</evidence>
<dbReference type="InterPro" id="IPR029058">
    <property type="entry name" value="AB_hydrolase_fold"/>
</dbReference>
<feature type="active site" description="Charge relay system" evidence="2">
    <location>
        <position position="343"/>
    </location>
</feature>
<comment type="similarity">
    <text evidence="1">Belongs to the AB hydrolase superfamily. AB hydrolase 4 family.</text>
</comment>
<dbReference type="InterPro" id="IPR000073">
    <property type="entry name" value="AB_hydrolase_1"/>
</dbReference>
<name>A0A9P6AWR4_9AGAM</name>
<feature type="domain" description="AB hydrolase-1" evidence="3">
    <location>
        <begin position="79"/>
        <end position="185"/>
    </location>
</feature>
<dbReference type="Pfam" id="PF00561">
    <property type="entry name" value="Abhydrolase_1"/>
    <property type="match status" value="1"/>
</dbReference>
<dbReference type="SUPFAM" id="SSF53474">
    <property type="entry name" value="alpha/beta-Hydrolases"/>
    <property type="match status" value="1"/>
</dbReference>
<feature type="active site" description="Charge relay system" evidence="2">
    <location>
        <position position="306"/>
    </location>
</feature>